<keyword evidence="3" id="KW-1185">Reference proteome</keyword>
<dbReference type="PANTHER" id="PTHR43044">
    <property type="match status" value="1"/>
</dbReference>
<keyword evidence="1" id="KW-0812">Transmembrane</keyword>
<keyword evidence="1" id="KW-0472">Membrane</keyword>
<accession>A0ABS3JE67</accession>
<feature type="transmembrane region" description="Helical" evidence="1">
    <location>
        <begin position="390"/>
        <end position="410"/>
    </location>
</feature>
<feature type="transmembrane region" description="Helical" evidence="1">
    <location>
        <begin position="80"/>
        <end position="100"/>
    </location>
</feature>
<evidence type="ECO:0000313" key="3">
    <source>
        <dbReference type="Proteomes" id="UP000664628"/>
    </source>
</evidence>
<feature type="transmembrane region" description="Helical" evidence="1">
    <location>
        <begin position="24"/>
        <end position="46"/>
    </location>
</feature>
<dbReference type="Proteomes" id="UP000664628">
    <property type="component" value="Unassembled WGS sequence"/>
</dbReference>
<comment type="caution">
    <text evidence="2">The sequence shown here is derived from an EMBL/GenBank/DDBJ whole genome shotgun (WGS) entry which is preliminary data.</text>
</comment>
<feature type="transmembrane region" description="Helical" evidence="1">
    <location>
        <begin position="359"/>
        <end position="378"/>
    </location>
</feature>
<feature type="transmembrane region" description="Helical" evidence="1">
    <location>
        <begin position="212"/>
        <end position="233"/>
    </location>
</feature>
<reference evidence="2 3" key="1">
    <citation type="submission" date="2021-03" db="EMBL/GenBank/DDBJ databases">
        <title>Fibrella sp. HMF5405 genome sequencing and assembly.</title>
        <authorList>
            <person name="Kang H."/>
            <person name="Kim H."/>
            <person name="Bae S."/>
            <person name="Joh K."/>
        </authorList>
    </citation>
    <scope>NUCLEOTIDE SEQUENCE [LARGE SCALE GENOMIC DNA]</scope>
    <source>
        <strain evidence="2 3">HMF5405</strain>
    </source>
</reference>
<sequence>MASVHAIPSLDEQFEFTAESKRRLLIGGAVGVALVVLGAVLLSAGVGEHAHEAVQGHGLSEGHEGAHEHYKWTTRLWANIWVNSIYFTGIAVAGMFFMSYNYLAQAGWSSVIKRVPEAMPAFLPVTGIIMLGVFLIAGHDLFHWTHEGLYDKASPEYDPIIAGKHSFLNTPFFLVRMAFYFISWYMLWRVLRNLSLQEDLYGGTEYYYKSMKYGTAFLIVFAVTSSTAAWDLIMSIDTHWFSTMFGWYTLASWHVAGLATMTLTVVMLKEQGYLKAVNHSHLHDLGKFVFAFSIFWTYVWFAQFMLIYYANLPEETIYYRERFSGHGGIFLAPFWVNVVLNFVFPFLVLMTRDAKRTTILLKVACWGVLIGHYFDFYMNIMPGTVGDHAGFGPIEFGMILIFACAFIWSVSTQLTKANLIAKNHPLLEEALHHDI</sequence>
<dbReference type="RefSeq" id="WP_207328273.1">
    <property type="nucleotide sequence ID" value="NZ_JAFMYW010000002.1"/>
</dbReference>
<proteinExistence type="predicted"/>
<keyword evidence="1" id="KW-1133">Transmembrane helix</keyword>
<name>A0ABS3JE67_9BACT</name>
<gene>
    <name evidence="2" type="ORF">J2I46_06835</name>
</gene>
<evidence type="ECO:0000313" key="2">
    <source>
        <dbReference type="EMBL" id="MBO0948288.1"/>
    </source>
</evidence>
<feature type="transmembrane region" description="Helical" evidence="1">
    <location>
        <begin position="121"/>
        <end position="142"/>
    </location>
</feature>
<feature type="transmembrane region" description="Helical" evidence="1">
    <location>
        <begin position="173"/>
        <end position="191"/>
    </location>
</feature>
<feature type="transmembrane region" description="Helical" evidence="1">
    <location>
        <begin position="288"/>
        <end position="309"/>
    </location>
</feature>
<feature type="transmembrane region" description="Helical" evidence="1">
    <location>
        <begin position="329"/>
        <end position="347"/>
    </location>
</feature>
<feature type="transmembrane region" description="Helical" evidence="1">
    <location>
        <begin position="245"/>
        <end position="268"/>
    </location>
</feature>
<dbReference type="PANTHER" id="PTHR43044:SF1">
    <property type="entry name" value="QUINOL:CYTOCHROME C OXIDOREDUCTASE QUINONE-BINDING SUBUNIT 2"/>
    <property type="match status" value="1"/>
</dbReference>
<evidence type="ECO:0000256" key="1">
    <source>
        <dbReference type="SAM" id="Phobius"/>
    </source>
</evidence>
<protein>
    <submittedName>
        <fullName evidence="2">Quinol:cytochrome C oxidoreductase</fullName>
    </submittedName>
</protein>
<organism evidence="2 3">
    <name type="scientific">Fibrella forsythiae</name>
    <dbReference type="NCBI Taxonomy" id="2817061"/>
    <lineage>
        <taxon>Bacteria</taxon>
        <taxon>Pseudomonadati</taxon>
        <taxon>Bacteroidota</taxon>
        <taxon>Cytophagia</taxon>
        <taxon>Cytophagales</taxon>
        <taxon>Spirosomataceae</taxon>
        <taxon>Fibrella</taxon>
    </lineage>
</organism>
<dbReference type="EMBL" id="JAFMYW010000002">
    <property type="protein sequence ID" value="MBO0948288.1"/>
    <property type="molecule type" value="Genomic_DNA"/>
</dbReference>